<dbReference type="GO" id="GO:0019867">
    <property type="term" value="C:outer membrane"/>
    <property type="evidence" value="ECO:0007669"/>
    <property type="project" value="TreeGrafter"/>
</dbReference>
<keyword evidence="9" id="KW-1185">Reference proteome</keyword>
<evidence type="ECO:0000256" key="2">
    <source>
        <dbReference type="ARBA" id="ARBA00007553"/>
    </source>
</evidence>
<organism evidence="8 9">
    <name type="scientific">Tenacibaculum maritimum NCIMB 2154</name>
    <dbReference type="NCBI Taxonomy" id="1349785"/>
    <lineage>
        <taxon>Bacteria</taxon>
        <taxon>Pseudomonadati</taxon>
        <taxon>Bacteroidota</taxon>
        <taxon>Flavobacteriia</taxon>
        <taxon>Flavobacteriales</taxon>
        <taxon>Flavobacteriaceae</taxon>
        <taxon>Tenacibaculum</taxon>
    </lineage>
</organism>
<dbReference type="InterPro" id="IPR002477">
    <property type="entry name" value="Peptidoglycan-bd-like"/>
</dbReference>
<dbReference type="GO" id="GO:0071555">
    <property type="term" value="P:cell wall organization"/>
    <property type="evidence" value="ECO:0007669"/>
    <property type="project" value="UniProtKB-KW"/>
</dbReference>
<accession>A0A2H1E798</accession>
<feature type="chain" id="PRO_5013742553" description="N-acetylmuramoyl-L-alanine amidase" evidence="6">
    <location>
        <begin position="22"/>
        <end position="284"/>
    </location>
</feature>
<dbReference type="GO" id="GO:0009253">
    <property type="term" value="P:peptidoglycan catabolic process"/>
    <property type="evidence" value="ECO:0007669"/>
    <property type="project" value="InterPro"/>
</dbReference>
<comment type="similarity">
    <text evidence="2">Belongs to the N-acetylmuramoyl-L-alanine amidase 2 family.</text>
</comment>
<dbReference type="SUPFAM" id="SSF47090">
    <property type="entry name" value="PGBD-like"/>
    <property type="match status" value="1"/>
</dbReference>
<dbReference type="InterPro" id="IPR036505">
    <property type="entry name" value="Amidase/PGRP_sf"/>
</dbReference>
<evidence type="ECO:0000256" key="1">
    <source>
        <dbReference type="ARBA" id="ARBA00001561"/>
    </source>
</evidence>
<evidence type="ECO:0000259" key="7">
    <source>
        <dbReference type="SMART" id="SM00644"/>
    </source>
</evidence>
<evidence type="ECO:0000313" key="9">
    <source>
        <dbReference type="Proteomes" id="UP000231564"/>
    </source>
</evidence>
<evidence type="ECO:0000313" key="8">
    <source>
        <dbReference type="EMBL" id="SFZ80735.1"/>
    </source>
</evidence>
<feature type="signal peptide" evidence="6">
    <location>
        <begin position="1"/>
        <end position="21"/>
    </location>
</feature>
<keyword evidence="6" id="KW-0732">Signal</keyword>
<dbReference type="Pfam" id="PF01510">
    <property type="entry name" value="Amidase_2"/>
    <property type="match status" value="1"/>
</dbReference>
<dbReference type="FunFam" id="3.40.80.10:FF:000003">
    <property type="entry name" value="N-acetylmuramoyl-L-alanine amidase"/>
    <property type="match status" value="1"/>
</dbReference>
<dbReference type="Pfam" id="PF01471">
    <property type="entry name" value="PG_binding_1"/>
    <property type="match status" value="1"/>
</dbReference>
<dbReference type="CDD" id="cd06583">
    <property type="entry name" value="PGRP"/>
    <property type="match status" value="1"/>
</dbReference>
<dbReference type="EMBL" id="LT634361">
    <property type="protein sequence ID" value="SFZ80735.1"/>
    <property type="molecule type" value="Genomic_DNA"/>
</dbReference>
<dbReference type="InterPro" id="IPR036365">
    <property type="entry name" value="PGBD-like_sf"/>
</dbReference>
<dbReference type="SUPFAM" id="SSF55846">
    <property type="entry name" value="N-acetylmuramoyl-L-alanine amidase-like"/>
    <property type="match status" value="1"/>
</dbReference>
<dbReference type="PANTHER" id="PTHR30417:SF1">
    <property type="entry name" value="N-ACETYLMURAMOYL-L-ALANINE AMIDASE AMID"/>
    <property type="match status" value="1"/>
</dbReference>
<dbReference type="PROSITE" id="PS51257">
    <property type="entry name" value="PROKAR_LIPOPROTEIN"/>
    <property type="match status" value="1"/>
</dbReference>
<dbReference type="InterPro" id="IPR002502">
    <property type="entry name" value="Amidase_domain"/>
</dbReference>
<dbReference type="KEGG" id="tmar:MARIT_0772"/>
<dbReference type="EC" id="3.5.1.28" evidence="3"/>
<evidence type="ECO:0000256" key="3">
    <source>
        <dbReference type="ARBA" id="ARBA00011901"/>
    </source>
</evidence>
<proteinExistence type="inferred from homology"/>
<dbReference type="GO" id="GO:0009254">
    <property type="term" value="P:peptidoglycan turnover"/>
    <property type="evidence" value="ECO:0007669"/>
    <property type="project" value="TreeGrafter"/>
</dbReference>
<dbReference type="InterPro" id="IPR051206">
    <property type="entry name" value="NAMLAA_amidase_2"/>
</dbReference>
<dbReference type="InterPro" id="IPR036366">
    <property type="entry name" value="PGBDSf"/>
</dbReference>
<keyword evidence="4 8" id="KW-0378">Hydrolase</keyword>
<dbReference type="PANTHER" id="PTHR30417">
    <property type="entry name" value="N-ACETYLMURAMOYL-L-ALANINE AMIDASE AMID"/>
    <property type="match status" value="1"/>
</dbReference>
<evidence type="ECO:0000256" key="4">
    <source>
        <dbReference type="ARBA" id="ARBA00022801"/>
    </source>
</evidence>
<keyword evidence="5" id="KW-0961">Cell wall biogenesis/degradation</keyword>
<evidence type="ECO:0000256" key="5">
    <source>
        <dbReference type="ARBA" id="ARBA00023316"/>
    </source>
</evidence>
<feature type="domain" description="N-acetylmuramoyl-L-alanine amidase" evidence="7">
    <location>
        <begin position="39"/>
        <end position="183"/>
    </location>
</feature>
<dbReference type="AlphaFoldDB" id="A0A2H1E798"/>
<dbReference type="SMART" id="SM00644">
    <property type="entry name" value="Ami_2"/>
    <property type="match status" value="1"/>
</dbReference>
<reference evidence="8 9" key="1">
    <citation type="submission" date="2016-11" db="EMBL/GenBank/DDBJ databases">
        <authorList>
            <person name="Jaros S."/>
            <person name="Januszkiewicz K."/>
            <person name="Wedrychowicz H."/>
        </authorList>
    </citation>
    <scope>NUCLEOTIDE SEQUENCE [LARGE SCALE GENOMIC DNA]</scope>
    <source>
        <strain evidence="8">NCIMB 2154T</strain>
    </source>
</reference>
<dbReference type="Gene3D" id="1.10.101.10">
    <property type="entry name" value="PGBD-like superfamily/PGBD"/>
    <property type="match status" value="1"/>
</dbReference>
<comment type="catalytic activity">
    <reaction evidence="1">
        <text>Hydrolyzes the link between N-acetylmuramoyl residues and L-amino acid residues in certain cell-wall glycopeptides.</text>
        <dbReference type="EC" id="3.5.1.28"/>
    </reaction>
</comment>
<dbReference type="GO" id="GO:0008745">
    <property type="term" value="F:N-acetylmuramoyl-L-alanine amidase activity"/>
    <property type="evidence" value="ECO:0007669"/>
    <property type="project" value="UniProtKB-EC"/>
</dbReference>
<name>A0A2H1E798_9FLAO</name>
<dbReference type="Proteomes" id="UP000231564">
    <property type="component" value="Chromosome MARIT"/>
</dbReference>
<sequence length="284" mass="33328">MVMKNSLFLLSLLALVISCQSIPKNITYAKKIREYKLNTDYFPSKNQDNRVRFLVLHYTVSDTPSSLNILSGNTTREVSSHYLINDKDDREIHFLVDENKRSWHAGASNWGKVNNLNFSSIGIEIVNKGFLVENGEKVFIDFPEYQVKKIATLSKNIIDRYQIKPENVIGHADITPTRKLDPGPKFPWKRLYYDYNIGAWYDYFDKDKFIKEFPLDSAHEVEFIKSVQRDFKKYGYKIEESGEWDDDTKSVIKAFQYHFRPEKHDGTLDNETWAILKALLKKYK</sequence>
<dbReference type="Gene3D" id="3.40.80.10">
    <property type="entry name" value="Peptidoglycan recognition protein-like"/>
    <property type="match status" value="1"/>
</dbReference>
<evidence type="ECO:0000256" key="6">
    <source>
        <dbReference type="SAM" id="SignalP"/>
    </source>
</evidence>
<gene>
    <name evidence="8" type="primary">amiD</name>
    <name evidence="8" type="ORF">MARIT_0772</name>
</gene>
<protein>
    <recommendedName>
        <fullName evidence="3">N-acetylmuramoyl-L-alanine amidase</fullName>
        <ecNumber evidence="3">3.5.1.28</ecNumber>
    </recommendedName>
</protein>